<accession>A0A943EQ33</accession>
<evidence type="ECO:0000313" key="1">
    <source>
        <dbReference type="EMBL" id="MBS5588440.1"/>
    </source>
</evidence>
<proteinExistence type="predicted"/>
<evidence type="ECO:0000313" key="2">
    <source>
        <dbReference type="Proteomes" id="UP000751224"/>
    </source>
</evidence>
<dbReference type="Proteomes" id="UP000751224">
    <property type="component" value="Unassembled WGS sequence"/>
</dbReference>
<organism evidence="1 2">
    <name type="scientific">Thomasclavelia spiroformis</name>
    <dbReference type="NCBI Taxonomy" id="29348"/>
    <lineage>
        <taxon>Bacteria</taxon>
        <taxon>Bacillati</taxon>
        <taxon>Bacillota</taxon>
        <taxon>Erysipelotrichia</taxon>
        <taxon>Erysipelotrichales</taxon>
        <taxon>Coprobacillaceae</taxon>
        <taxon>Thomasclavelia</taxon>
    </lineage>
</organism>
<reference evidence="1" key="1">
    <citation type="submission" date="2021-02" db="EMBL/GenBank/DDBJ databases">
        <title>Infant gut strain persistence is associated with maternal origin, phylogeny, and functional potential including surface adhesion and iron acquisition.</title>
        <authorList>
            <person name="Lou Y.C."/>
        </authorList>
    </citation>
    <scope>NUCLEOTIDE SEQUENCE</scope>
    <source>
        <strain evidence="1">L3_108_000G1_dasL3_108_000G1_metabat.metabat.11</strain>
    </source>
</reference>
<name>A0A943EQ33_9FIRM</name>
<dbReference type="RefSeq" id="WP_303887255.1">
    <property type="nucleotide sequence ID" value="NZ_JAGZCC010000032.1"/>
</dbReference>
<sequence length="65" mass="7898">MQITKEDLNRYFEAQKIKTATCKLSGKRLRQNRYGLYRWKTSGLDIKKYLYIADNENKFMEKKDD</sequence>
<dbReference type="AlphaFoldDB" id="A0A943EQ33"/>
<protein>
    <submittedName>
        <fullName evidence="1">Uncharacterized protein</fullName>
    </submittedName>
</protein>
<comment type="caution">
    <text evidence="1">The sequence shown here is derived from an EMBL/GenBank/DDBJ whole genome shotgun (WGS) entry which is preliminary data.</text>
</comment>
<gene>
    <name evidence="1" type="ORF">KHX14_06430</name>
</gene>
<dbReference type="EMBL" id="JAGZCC010000032">
    <property type="protein sequence ID" value="MBS5588440.1"/>
    <property type="molecule type" value="Genomic_DNA"/>
</dbReference>